<protein>
    <submittedName>
        <fullName evidence="3">DUF1996 domain-containing protein</fullName>
    </submittedName>
</protein>
<feature type="signal peptide" evidence="1">
    <location>
        <begin position="1"/>
        <end position="21"/>
    </location>
</feature>
<keyword evidence="2" id="KW-1185">Reference proteome</keyword>
<evidence type="ECO:0000313" key="2">
    <source>
        <dbReference type="Proteomes" id="UP000492821"/>
    </source>
</evidence>
<reference evidence="2" key="1">
    <citation type="journal article" date="2013" name="Genetics">
        <title>The draft genome and transcriptome of Panagrellus redivivus are shaped by the harsh demands of a free-living lifestyle.</title>
        <authorList>
            <person name="Srinivasan J."/>
            <person name="Dillman A.R."/>
            <person name="Macchietto M.G."/>
            <person name="Heikkinen L."/>
            <person name="Lakso M."/>
            <person name="Fracchia K.M."/>
            <person name="Antoshechkin I."/>
            <person name="Mortazavi A."/>
            <person name="Wong G."/>
            <person name="Sternberg P.W."/>
        </authorList>
    </citation>
    <scope>NUCLEOTIDE SEQUENCE [LARGE SCALE GENOMIC DNA]</scope>
    <source>
        <strain evidence="2">MT8872</strain>
    </source>
</reference>
<accession>A0A7E4UW08</accession>
<proteinExistence type="predicted"/>
<dbReference type="Proteomes" id="UP000492821">
    <property type="component" value="Unassembled WGS sequence"/>
</dbReference>
<organism evidence="2 3">
    <name type="scientific">Panagrellus redivivus</name>
    <name type="common">Microworm</name>
    <dbReference type="NCBI Taxonomy" id="6233"/>
    <lineage>
        <taxon>Eukaryota</taxon>
        <taxon>Metazoa</taxon>
        <taxon>Ecdysozoa</taxon>
        <taxon>Nematoda</taxon>
        <taxon>Chromadorea</taxon>
        <taxon>Rhabditida</taxon>
        <taxon>Tylenchina</taxon>
        <taxon>Panagrolaimomorpha</taxon>
        <taxon>Panagrolaimoidea</taxon>
        <taxon>Panagrolaimidae</taxon>
        <taxon>Panagrellus</taxon>
    </lineage>
</organism>
<dbReference type="AlphaFoldDB" id="A0A7E4UW08"/>
<sequence length="228" mass="25418">MRVVVWGVLLGLAVLTGHGFCEDVSYEYEEAEPVVPYDAPVQARFAGMKDPVAVPHGVFHYAKHESDIGSKFRLPDETNPSPFDVGGRLSTKDSTIDGFYLPMPMGMDPINFQLMRAVEKTRELDTAPEEVMTADEAYSDMKVKCRLEADSGCEEAMRRYYDLKLDQSIEESAPVHEKLIKLSDILSRAAIRNDESNDIGVLFGAPGFKPISFHTNLGQLSRSNIRVE</sequence>
<name>A0A7E4UW08_PANRE</name>
<feature type="chain" id="PRO_5028887958" evidence="1">
    <location>
        <begin position="22"/>
        <end position="228"/>
    </location>
</feature>
<reference evidence="3" key="2">
    <citation type="submission" date="2020-10" db="UniProtKB">
        <authorList>
            <consortium name="WormBaseParasite"/>
        </authorList>
    </citation>
    <scope>IDENTIFICATION</scope>
</reference>
<dbReference type="WBParaSite" id="Pan_g1348.t1">
    <property type="protein sequence ID" value="Pan_g1348.t1"/>
    <property type="gene ID" value="Pan_g1348"/>
</dbReference>
<evidence type="ECO:0000313" key="3">
    <source>
        <dbReference type="WBParaSite" id="Pan_g1348.t1"/>
    </source>
</evidence>
<evidence type="ECO:0000256" key="1">
    <source>
        <dbReference type="SAM" id="SignalP"/>
    </source>
</evidence>
<keyword evidence="1" id="KW-0732">Signal</keyword>